<feature type="domain" description="HEPN" evidence="2">
    <location>
        <begin position="1904"/>
        <end position="2016"/>
    </location>
</feature>
<dbReference type="Pfam" id="PF25794">
    <property type="entry name" value="SACS"/>
    <property type="match status" value="1"/>
</dbReference>
<dbReference type="Pfam" id="PF05168">
    <property type="entry name" value="HEPN"/>
    <property type="match status" value="1"/>
</dbReference>
<dbReference type="SUPFAM" id="SSF81593">
    <property type="entry name" value="Nucleotidyltransferase substrate binding subunit/domain"/>
    <property type="match status" value="1"/>
</dbReference>
<dbReference type="PANTHER" id="PTHR46919">
    <property type="entry name" value="ZINC FINGER, C3HC4 TYPE (RING FINGER) FAMILY PROTEIN"/>
    <property type="match status" value="1"/>
</dbReference>
<feature type="compositionally biased region" description="Basic residues" evidence="1">
    <location>
        <begin position="1865"/>
        <end position="1875"/>
    </location>
</feature>
<evidence type="ECO:0000313" key="3">
    <source>
        <dbReference type="EMBL" id="KAJ8019556.1"/>
    </source>
</evidence>
<dbReference type="NCBIfam" id="NF047352">
    <property type="entry name" value="P_loop_sacsin"/>
    <property type="match status" value="1"/>
</dbReference>
<evidence type="ECO:0000313" key="4">
    <source>
        <dbReference type="Proteomes" id="UP001152320"/>
    </source>
</evidence>
<accession>A0A9Q0YDM7</accession>
<keyword evidence="4" id="KW-1185">Reference proteome</keyword>
<dbReference type="Gene3D" id="1.10.287.110">
    <property type="entry name" value="DnaJ domain"/>
    <property type="match status" value="1"/>
</dbReference>
<dbReference type="Gene3D" id="1.20.120.330">
    <property type="entry name" value="Nucleotidyltransferases domain 2"/>
    <property type="match status" value="1"/>
</dbReference>
<dbReference type="Proteomes" id="UP001152320">
    <property type="component" value="Chromosome 23"/>
</dbReference>
<name>A0A9Q0YDM7_HOLLE</name>
<reference evidence="3" key="1">
    <citation type="submission" date="2021-10" db="EMBL/GenBank/DDBJ databases">
        <title>Tropical sea cucumber genome reveals ecological adaptation and Cuvierian tubules defense mechanism.</title>
        <authorList>
            <person name="Chen T."/>
        </authorList>
    </citation>
    <scope>NUCLEOTIDE SEQUENCE</scope>
    <source>
        <strain evidence="3">Nanhai2018</strain>
        <tissue evidence="3">Muscle</tissue>
    </source>
</reference>
<dbReference type="PANTHER" id="PTHR46919:SF2">
    <property type="entry name" value="SACSIN"/>
    <property type="match status" value="1"/>
</dbReference>
<dbReference type="InterPro" id="IPR007842">
    <property type="entry name" value="HEPN_dom"/>
</dbReference>
<feature type="region of interest" description="Disordered" evidence="1">
    <location>
        <begin position="1865"/>
        <end position="1886"/>
    </location>
</feature>
<comment type="caution">
    <text evidence="3">The sequence shown here is derived from an EMBL/GenBank/DDBJ whole genome shotgun (WGS) entry which is preliminary data.</text>
</comment>
<sequence>MLRKYSQNLPGYGGIGENFGQREELVTRITRIMEGYPCDFSILKELVQNADDANATKVHFVLDEREHPTNRLFYNSMSELQGPALLAYNNKPFTDDDIRGIQKLGEGSKSDDSDKTGRYGVGFNVVYHLTDCPMFLSGGNTLCIFDPTLQYVTDADLLCPGRMFRPIDRTMLDSYCDLFNCFFSFKNDFKLEKGTLFRFPLRRKNSQIGGKISPSHIEKLFEDFKDEMFDILLFLKSVTEISFSTCTNGNLDTTYTVRANLAQEQANKRQIFFQRMTQQKESNLLDIPVSDLQYELSIEDNDGRLEEWLVHQRVGISNKDKIPLSVKHANTVTKLKLLPKGGAAAMLMRVKSGKKVRGKIDGKAFCFLPLPIETNLPVHVDGYFALGHEARRHLWEAPVGDPRGDWNRLIAKEIIAPVYILILNKIKAEITDSTRIGIELFEVKERLHHYHSLFPLDFKSGNITSLNAWDELGKGFYQIILQEKGALFPVVHSEDWRRTPSQTCQVVSDLTNVHLSWKSCVVNADNEGYFDDLHLQIPKQETERENKEKPKFLQLRHLLLSLGFPLLETPLRIYLIMQKIISSLEIETSIVLKINPQSVESWLKNVAKTTTLQGLPLHLKETRISTNRHLQLLVEYITNAPELKLNALPLLLTNDGVLREFSTERKVFHSRYHSLLPKCAGEFLHSQFLSMFNGKDECFVRLELSDLVARLPTHLPMDQFCTGEYTPWHQDIRTKLCTPRADWVKKLWQFLFENRQKPDWKENVVKALGNWSILPVHGGNQDMKHLVPMNLAKTVLSGNISYYHMEMGEILKCLHCPTVDTAALNAVDTLSFYQPIVEDFCQFVMSFASNLDNAENTLLVFERLIKCKLHRFATVGKEGHRCILGYFSQKAGLLARNSNNLKILKSLPCFETIHGDFVALAGKKVYAVAIENVPKCDQDIWISQSGSVFLKHISHFTELFNFMGVENLSDVELYAKFILPCFRNFSVPAQWKHLTKIMDMIRTNIKPDEIIRTLNLVNERVVPQENGSPRLASSFCDEQNPVFKEMLEERYFPPKHPDQECQIHWLPFLRQIGMQTEVNCVQFEGFARKLSTEGKNPGREKILIDYFFEKHHLHSDRSFLSRLVNIPFISSADTPINLRELHEPCCTEKVTLSAVPEEYQKLVWTKESVLPSWVYFKKCGTCMKGGALDTVLSKTEEPSLNQVFSHTQTLCCSLAMLHQSPLPPGKQHPLMKHERVLNQVIMDILKFLSEKCEKAIQCDPCADKRKCCIICEKIVKALEDIPVVPLKGGILVKAKRLTKHLPKKENDKLFLFLNKLPDQFIPYCNLLFCMGTTEEPSLTQYASTLKLIKQQSLSDQQNNPNILRAAEQAVECFFRVLAGEENAPLNEIGELFLLTNKAQAPLLKSTELYYNDKPTYEFRLKRFPHALMRTVDESTLRSYLDMEQLVGRLQHLRPQLISEAVDEIVTINDESSKPKTTCRCTLSKQLKHVFSWRSFFAALKIILINEQITDSRDHDEIFETNFTVQCLDEIPTELHMKDGTVIPESQLDAGVIFRRRGTHEVEVVISHSAKEALIHTQIVDEFNHIFGNFLKSTKFLEIVFKSRTEDDVIANLSRMGLKTTSDELQDLIANPVLGSDIEEDVICLLIQDPFCHFSPNEYVGYNDTHGEDEHYVYAKIIRKVDSDTDINNEHEYFKVKYIIEVGGKNQIEVDVIWLYKFMPPKDEPSMPDEDKTHLYNPNGPPSSSTDVTVFEGQPDQQMSENSDDFKDLDKTKRELTKIIENIWKQEDSVRRTALRRLLRKWHPDKHKEENKQFAEEVFKHIRREIERMEKGIPSGVDTDHDIFRWAQRNTAEQRQYWQFHQRRYGGGRRGRRGRRGGGWNASSSTGFKTPPSFHKINLEACRWLKQARIDLEAAAAVVNEEKNYFQWKSSLCFFAVEKSVKAAQLVCGCGMSDKHSLMDAALKVKRHLDVTEAIQQLVQIVEEDSHYPSSCCGNSIPHENFTREHADEAMKIANGVILKVDHYVKFG</sequence>
<gene>
    <name evidence="3" type="ORF">HOLleu_41197</name>
</gene>
<proteinExistence type="predicted"/>
<dbReference type="OrthoDB" id="1262810at2759"/>
<dbReference type="SMART" id="SM00748">
    <property type="entry name" value="HEPN"/>
    <property type="match status" value="1"/>
</dbReference>
<feature type="region of interest" description="Disordered" evidence="1">
    <location>
        <begin position="1724"/>
        <end position="1749"/>
    </location>
</feature>
<dbReference type="InterPro" id="IPR036890">
    <property type="entry name" value="HATPase_C_sf"/>
</dbReference>
<organism evidence="3 4">
    <name type="scientific">Holothuria leucospilota</name>
    <name type="common">Black long sea cucumber</name>
    <name type="synonym">Mertensiothuria leucospilota</name>
    <dbReference type="NCBI Taxonomy" id="206669"/>
    <lineage>
        <taxon>Eukaryota</taxon>
        <taxon>Metazoa</taxon>
        <taxon>Echinodermata</taxon>
        <taxon>Eleutherozoa</taxon>
        <taxon>Echinozoa</taxon>
        <taxon>Holothuroidea</taxon>
        <taxon>Aspidochirotacea</taxon>
        <taxon>Aspidochirotida</taxon>
        <taxon>Holothuriidae</taxon>
        <taxon>Holothuria</taxon>
    </lineage>
</organism>
<dbReference type="InterPro" id="IPR058210">
    <property type="entry name" value="SACS/Nov_dom"/>
</dbReference>
<feature type="compositionally biased region" description="Basic and acidic residues" evidence="1">
    <location>
        <begin position="1724"/>
        <end position="1733"/>
    </location>
</feature>
<dbReference type="EMBL" id="JAIZAY010000023">
    <property type="protein sequence ID" value="KAJ8019556.1"/>
    <property type="molecule type" value="Genomic_DNA"/>
</dbReference>
<evidence type="ECO:0000259" key="2">
    <source>
        <dbReference type="SMART" id="SM00748"/>
    </source>
</evidence>
<evidence type="ECO:0000256" key="1">
    <source>
        <dbReference type="SAM" id="MobiDB-lite"/>
    </source>
</evidence>
<dbReference type="SUPFAM" id="SSF55874">
    <property type="entry name" value="ATPase domain of HSP90 chaperone/DNA topoisomerase II/histidine kinase"/>
    <property type="match status" value="1"/>
</dbReference>
<dbReference type="SUPFAM" id="SSF46565">
    <property type="entry name" value="Chaperone J-domain"/>
    <property type="match status" value="1"/>
</dbReference>
<protein>
    <submittedName>
        <fullName evidence="3">Sacsin</fullName>
    </submittedName>
</protein>
<dbReference type="InterPro" id="IPR036869">
    <property type="entry name" value="J_dom_sf"/>
</dbReference>